<gene>
    <name evidence="2" type="ORF">EB796_024474</name>
</gene>
<evidence type="ECO:0000313" key="2">
    <source>
        <dbReference type="EMBL" id="KAF6017233.1"/>
    </source>
</evidence>
<comment type="caution">
    <text evidence="2">The sequence shown here is derived from an EMBL/GenBank/DDBJ whole genome shotgun (WGS) entry which is preliminary data.</text>
</comment>
<keyword evidence="3" id="KW-1185">Reference proteome</keyword>
<sequence length="1465" mass="163251">MLCSELTMVILANIQYNTKLLLWQGSEIPNDYGMIEKVGMSISTTVEGITVMDVVQTRRDMDTGALDIWISQSSSVIDNMTESFCVEHQEGSGNETWKTTVVDYYGYAVTSEVTNALQHFNPQPAEIVAEKLSNSTVYYLMDLGLYSDCIQAIDSGTLCTSVVSSLTYSDRVAVLGSAEVISTSKCNGAGLVFTDSNIGPPHSVSFADPLNYTGKVSTICMSLTHRIFTSAFVTITFRTDEDFIFQLGISSDSLHIYLTNVSLSGSQFSIENEVWTTLCLGFSGVTGKAYILTPSNPDQVLVVYDDYKLRFNGFLTAELEAILLNEEFEILLTDVNSASKNLVLYCIEGLVEASAPLITCAHFGIGNDSVNITIGAEVLNYCYLDALDHCDGVIQGEPISFMSPCTSSMAVNVNVYADGYYIAMDDAASAETMMYKNYHVLPSVKYMFTSEDNVTYTTSANATQCVDNFNDSSLIAYDYLTHVCMSISTKLIDTTRFDRNYYSTMFLLTIGCGYSYYLVNGTCIGRSSHISFRDDVQIRSLAHLQMRSASLGIYSTSVLSSLHLHSKSYDSCADTLWPGYYITSSGGKEFCDAHTLMPVVFIPGSVLHPVVKLLTPSNDFLDVDFHRDMHNLIFCCRDVPISYPILQDDYLFPFPLQSLTFASSIFNINGTAVTSQVRANSGSYINQIHLYVWLQYSVLFLSQDSAEMHGDVVNLGEGFCLSLLWNENRNKLKYMLKVNVTEDSDPVILKTPELDPDVWYMVYASTNEQQTVLRVFNGTGDEMYYGQTSSGLLAHEFPADSFEFRFRGQMSCLMLFYDKTTIPILMSHVATLCVDSVPRFVDSFKDKSYETISSSHDVYVRNNMALMSTNGGYTVSYQRNHQPDPVSRVCSGNHHTTVLVLSDWIDSPLLRYDSSSKFQARLTDIAYSPLTFYQVLCETSYTFSSSYVHCWRLLDLDEPENPAAVPGGTGPCDTCSSYIAIVFRYSPDRVSNSPIVFLSGETTLQQTDCLDHCGCEGVHHWTSITESGFISSENGFYSRSCSCTIRFYEHISDPLFGLEGNTCADLCNHWVRSNQTSCNCYTDTLTTSDTCSSAYDPPSYVQNGCNIGTTYLVTSTLPCSQQFECPYFQYDKTVCDCFSRNQTEYYNCQVPTYEGTQLLYINSSCNGSSFFNVTEFVDDMGCAQLCPVIELLPCCNTGIATQTRVCTSSGFPLPSTGYQLHNSDCMNEADCNTECLHISYRVNCTSGEVHSNRTGTWQDYTGVETTPRWEDVCNRIICPFYNILNDHYINYNHTNYRHNHTNYRHNYTNYRHNHTNYRHNYTTTPNTTTTTPNTTTTTPNTTTTTPNTTTTTPTTTISNKTTPATAQLHHTNTTTPHYTTNETTTTPSTTTESTSTTTRPEIYISCSCLDGKLYSVEGEKREVLEGSCVAACPIGLAPQTTVSVARKLFFNMPSLALKERVRTTS</sequence>
<dbReference type="EMBL" id="VXIV02003421">
    <property type="protein sequence ID" value="KAF6017233.1"/>
    <property type="molecule type" value="Genomic_DNA"/>
</dbReference>
<feature type="compositionally biased region" description="Low complexity" evidence="1">
    <location>
        <begin position="1370"/>
        <end position="1396"/>
    </location>
</feature>
<name>A0A7J7ITI1_BUGNE</name>
<evidence type="ECO:0000313" key="3">
    <source>
        <dbReference type="Proteomes" id="UP000593567"/>
    </source>
</evidence>
<proteinExistence type="predicted"/>
<accession>A0A7J7ITI1</accession>
<dbReference type="Proteomes" id="UP000593567">
    <property type="component" value="Unassembled WGS sequence"/>
</dbReference>
<organism evidence="2 3">
    <name type="scientific">Bugula neritina</name>
    <name type="common">Brown bryozoan</name>
    <name type="synonym">Sertularia neritina</name>
    <dbReference type="NCBI Taxonomy" id="10212"/>
    <lineage>
        <taxon>Eukaryota</taxon>
        <taxon>Metazoa</taxon>
        <taxon>Spiralia</taxon>
        <taxon>Lophotrochozoa</taxon>
        <taxon>Bryozoa</taxon>
        <taxon>Gymnolaemata</taxon>
        <taxon>Cheilostomatida</taxon>
        <taxon>Flustrina</taxon>
        <taxon>Buguloidea</taxon>
        <taxon>Bugulidae</taxon>
        <taxon>Bugula</taxon>
    </lineage>
</organism>
<feature type="compositionally biased region" description="Low complexity" evidence="1">
    <location>
        <begin position="1321"/>
        <end position="1356"/>
    </location>
</feature>
<feature type="region of interest" description="Disordered" evidence="1">
    <location>
        <begin position="1321"/>
        <end position="1396"/>
    </location>
</feature>
<reference evidence="2" key="1">
    <citation type="submission" date="2020-06" db="EMBL/GenBank/DDBJ databases">
        <title>Draft genome of Bugula neritina, a colonial animal packing powerful symbionts and potential medicines.</title>
        <authorList>
            <person name="Rayko M."/>
        </authorList>
    </citation>
    <scope>NUCLEOTIDE SEQUENCE [LARGE SCALE GENOMIC DNA]</scope>
    <source>
        <strain evidence="2">Kwan_BN1</strain>
    </source>
</reference>
<evidence type="ECO:0000256" key="1">
    <source>
        <dbReference type="SAM" id="MobiDB-lite"/>
    </source>
</evidence>
<feature type="compositionally biased region" description="Polar residues" evidence="1">
    <location>
        <begin position="1357"/>
        <end position="1369"/>
    </location>
</feature>
<protein>
    <submittedName>
        <fullName evidence="2">Uncharacterized protein</fullName>
    </submittedName>
</protein>